<name>A0AA86SWI4_9FABA</name>
<protein>
    <submittedName>
        <fullName evidence="2">Uncharacterized protein</fullName>
    </submittedName>
</protein>
<dbReference type="Proteomes" id="UP001189624">
    <property type="component" value="Chromosome 9"/>
</dbReference>
<organism evidence="2 3">
    <name type="scientific">Sphenostylis stenocarpa</name>
    <dbReference type="NCBI Taxonomy" id="92480"/>
    <lineage>
        <taxon>Eukaryota</taxon>
        <taxon>Viridiplantae</taxon>
        <taxon>Streptophyta</taxon>
        <taxon>Embryophyta</taxon>
        <taxon>Tracheophyta</taxon>
        <taxon>Spermatophyta</taxon>
        <taxon>Magnoliopsida</taxon>
        <taxon>eudicotyledons</taxon>
        <taxon>Gunneridae</taxon>
        <taxon>Pentapetalae</taxon>
        <taxon>rosids</taxon>
        <taxon>fabids</taxon>
        <taxon>Fabales</taxon>
        <taxon>Fabaceae</taxon>
        <taxon>Papilionoideae</taxon>
        <taxon>50 kb inversion clade</taxon>
        <taxon>NPAAA clade</taxon>
        <taxon>indigoferoid/millettioid clade</taxon>
        <taxon>Phaseoleae</taxon>
        <taxon>Sphenostylis</taxon>
    </lineage>
</organism>
<gene>
    <name evidence="2" type="ORF">AYBTSS11_LOCUS26213</name>
</gene>
<feature type="region of interest" description="Disordered" evidence="1">
    <location>
        <begin position="136"/>
        <end position="158"/>
    </location>
</feature>
<dbReference type="Gramene" id="rna-AYBTSS11_LOCUS26213">
    <property type="protein sequence ID" value="CAJ1974142.1"/>
    <property type="gene ID" value="gene-AYBTSS11_LOCUS26213"/>
</dbReference>
<evidence type="ECO:0000313" key="3">
    <source>
        <dbReference type="Proteomes" id="UP001189624"/>
    </source>
</evidence>
<feature type="region of interest" description="Disordered" evidence="1">
    <location>
        <begin position="178"/>
        <end position="210"/>
    </location>
</feature>
<sequence length="365" mass="40837">MPASPFQQGYRPVLPDSATPSASLTNYGQNPSPSATTHNSFGSVSSLPPKYSQLYENPGLHHRPQVTMPNGQGQQSVASMQQWSHGVPNQIMSANTTSSQALISRLLGHTSSRTQGTREAEIAPVLRLQQEAGVLPNEVSTSRDAGKELATSSTRTQPSEAIQRILNMNPSRMVTRNFPSISEQGGSIPTERVPYVPPRRGRPPKRRDPIESYQRGKLKKFQKVYNVLVGLFCVVNKGFYRWNNRYLSESAKASRWCRHQRPKRCTPQPPLCSKVHSDPLKPFSLSLFLTILARVELSQLETAEETKKIHDSQMLGTSKTRCTTWNSRGKVNPLTPISDYSNHRQGIDVAHHPERSVKYKKFSRV</sequence>
<proteinExistence type="predicted"/>
<dbReference type="AlphaFoldDB" id="A0AA86SWI4"/>
<keyword evidence="3" id="KW-1185">Reference proteome</keyword>
<evidence type="ECO:0000256" key="1">
    <source>
        <dbReference type="SAM" id="MobiDB-lite"/>
    </source>
</evidence>
<feature type="region of interest" description="Disordered" evidence="1">
    <location>
        <begin position="1"/>
        <end position="74"/>
    </location>
</feature>
<feature type="compositionally biased region" description="Polar residues" evidence="1">
    <location>
        <begin position="18"/>
        <end position="46"/>
    </location>
</feature>
<feature type="compositionally biased region" description="Polar residues" evidence="1">
    <location>
        <begin position="178"/>
        <end position="187"/>
    </location>
</feature>
<reference evidence="2" key="1">
    <citation type="submission" date="2023-10" db="EMBL/GenBank/DDBJ databases">
        <authorList>
            <person name="Domelevo Entfellner J.-B."/>
        </authorList>
    </citation>
    <scope>NUCLEOTIDE SEQUENCE</scope>
</reference>
<dbReference type="EMBL" id="OY731406">
    <property type="protein sequence ID" value="CAJ1974142.1"/>
    <property type="molecule type" value="Genomic_DNA"/>
</dbReference>
<accession>A0AA86SWI4</accession>
<evidence type="ECO:0000313" key="2">
    <source>
        <dbReference type="EMBL" id="CAJ1974142.1"/>
    </source>
</evidence>